<dbReference type="AlphaFoldDB" id="A0A1S7FXN5"/>
<dbReference type="InterPro" id="IPR042070">
    <property type="entry name" value="PucR_C-HTH_sf"/>
</dbReference>
<comment type="similarity">
    <text evidence="1">Belongs to the CdaR family.</text>
</comment>
<dbReference type="EMBL" id="JAARRL010000014">
    <property type="protein sequence ID" value="MBC1500951.1"/>
    <property type="molecule type" value="Genomic_DNA"/>
</dbReference>
<evidence type="ECO:0000259" key="2">
    <source>
        <dbReference type="Pfam" id="PF07905"/>
    </source>
</evidence>
<dbReference type="Proteomes" id="UP000223060">
    <property type="component" value="Chromosome"/>
</dbReference>
<dbReference type="Pfam" id="PF13556">
    <property type="entry name" value="HTH_30"/>
    <property type="match status" value="1"/>
</dbReference>
<evidence type="ECO:0000313" key="7">
    <source>
        <dbReference type="Proteomes" id="UP000223060"/>
    </source>
</evidence>
<evidence type="ECO:0000313" key="8">
    <source>
        <dbReference type="Proteomes" id="UP000564536"/>
    </source>
</evidence>
<feature type="domain" description="Purine catabolism PurC-like" evidence="2">
    <location>
        <begin position="6"/>
        <end position="125"/>
    </location>
</feature>
<reference evidence="6 8" key="3">
    <citation type="submission" date="2020-03" db="EMBL/GenBank/DDBJ databases">
        <title>Soil Listeria distribution.</title>
        <authorList>
            <person name="Liao J."/>
            <person name="Wiedmann M."/>
        </authorList>
    </citation>
    <scope>NUCLEOTIDE SEQUENCE [LARGE SCALE GENOMIC DNA]</scope>
    <source>
        <strain evidence="6 8">FSL L7-1523</strain>
    </source>
</reference>
<dbReference type="InterPro" id="IPR012914">
    <property type="entry name" value="PucR_dom"/>
</dbReference>
<dbReference type="Proteomes" id="UP000564536">
    <property type="component" value="Unassembled WGS sequence"/>
</dbReference>
<proteinExistence type="inferred from homology"/>
<dbReference type="KEGG" id="lwi:UE46_14785"/>
<dbReference type="PANTHER" id="PTHR33744">
    <property type="entry name" value="CARBOHYDRATE DIACID REGULATOR"/>
    <property type="match status" value="1"/>
</dbReference>
<dbReference type="Pfam" id="PF07905">
    <property type="entry name" value="PucR"/>
    <property type="match status" value="1"/>
</dbReference>
<name>A0A1S7FXN5_9LIST</name>
<keyword evidence="7" id="KW-1185">Reference proteome</keyword>
<organism evidence="5 7">
    <name type="scientific">Listeria weihenstephanensis</name>
    <dbReference type="NCBI Taxonomy" id="1006155"/>
    <lineage>
        <taxon>Bacteria</taxon>
        <taxon>Bacillati</taxon>
        <taxon>Bacillota</taxon>
        <taxon>Bacilli</taxon>
        <taxon>Bacillales</taxon>
        <taxon>Listeriaceae</taxon>
        <taxon>Listeria</taxon>
    </lineage>
</organism>
<dbReference type="InterPro" id="IPR025736">
    <property type="entry name" value="PucR_C-HTH_dom"/>
</dbReference>
<gene>
    <name evidence="6" type="ORF">HB943_10055</name>
    <name evidence="5" type="ORF">UE46_14785</name>
</gene>
<dbReference type="Gene3D" id="1.10.10.2840">
    <property type="entry name" value="PucR C-terminal helix-turn-helix domain"/>
    <property type="match status" value="1"/>
</dbReference>
<dbReference type="InterPro" id="IPR051448">
    <property type="entry name" value="CdaR-like_regulators"/>
</dbReference>
<accession>A0A1S7FXN5</accession>
<feature type="domain" description="CdaR GGDEF-like" evidence="4">
    <location>
        <begin position="298"/>
        <end position="422"/>
    </location>
</feature>
<dbReference type="Pfam" id="PF17853">
    <property type="entry name" value="GGDEF_2"/>
    <property type="match status" value="1"/>
</dbReference>
<dbReference type="InterPro" id="IPR041522">
    <property type="entry name" value="CdaR_GGDEF"/>
</dbReference>
<evidence type="ECO:0000313" key="5">
    <source>
        <dbReference type="EMBL" id="AQY52160.1"/>
    </source>
</evidence>
<reference evidence="5" key="1">
    <citation type="submission" date="2015-03" db="EMBL/GenBank/DDBJ databases">
        <authorList>
            <person name="Murphy D."/>
        </authorList>
    </citation>
    <scope>NUCLEOTIDE SEQUENCE [LARGE SCALE GENOMIC DNA]</scope>
    <source>
        <strain evidence="5">WS 4560</strain>
    </source>
</reference>
<reference evidence="7" key="2">
    <citation type="submission" date="2015-03" db="EMBL/GenBank/DDBJ databases">
        <authorList>
            <person name="Ferrari E."/>
            <person name="Walter M.C."/>
            <person name="Huptas C."/>
            <person name="Scherer S."/>
            <person name="Mueller-Herbst S."/>
        </authorList>
    </citation>
    <scope>NUCLEOTIDE SEQUENCE [LARGE SCALE GENOMIC DNA]</scope>
    <source>
        <strain evidence="7">LWP01</strain>
    </source>
</reference>
<feature type="domain" description="PucR C-terminal helix-turn-helix" evidence="3">
    <location>
        <begin position="476"/>
        <end position="533"/>
    </location>
</feature>
<dbReference type="PANTHER" id="PTHR33744:SF1">
    <property type="entry name" value="DNA-BINDING TRANSCRIPTIONAL ACTIVATOR ADER"/>
    <property type="match status" value="1"/>
</dbReference>
<evidence type="ECO:0000259" key="3">
    <source>
        <dbReference type="Pfam" id="PF13556"/>
    </source>
</evidence>
<dbReference type="EMBL" id="CP011102">
    <property type="protein sequence ID" value="AQY52160.1"/>
    <property type="molecule type" value="Genomic_DNA"/>
</dbReference>
<dbReference type="RefSeq" id="WP_118907736.1">
    <property type="nucleotide sequence ID" value="NZ_CP011102.1"/>
</dbReference>
<evidence type="ECO:0000259" key="4">
    <source>
        <dbReference type="Pfam" id="PF17853"/>
    </source>
</evidence>
<protein>
    <submittedName>
        <fullName evidence="5 6">Transcriptional regulator</fullName>
    </submittedName>
</protein>
<sequence length="539" mass="62038">MTTMSELLLTPRFSNIEVINAEADLENLVDTIEISETPDIVAYLPKNTFLLTTAMAFQDDPEALCKLIEDLHRLPAAGLGIKLGRFIDTLDPMVIATANRLKFPILKIPLTVTLGTISHQLLSYIWDHQTEKFHYAIDIQQKFSKMMIKGASLQSLIQNLGGILKRPVVLINPFLEVVASTQHFKQPSYATTLDDIHEKLKKTPELSSEMTFLLEDDTLLISVFPVKVTTYYPYFLVILKADQIPYPFSQLAIEQANTIISFTIYKNQKLAESNRTLRGKFFTKLLEKGEDDAEYTRNLLDYGKSYGLLPSDYYRCLVAGIDESSMALKNLTLQEEVYSLTYEWLERELHRNFESALIFPHPTEDKFIILLQQHEADLKERLVAIQTALDRLFPISISFAAGNEVYETASIHYSYMEAVDTYRQSEKDHYHSFVHFYESKGIMELMQFIPVEQIQHFCLFTLKTLAYPQNEMHQELRRTLQVYLSCQCEITETAKQLYIHRNTVKYRIAKCAALLDHPITHADFSLKLRLALLLSDKKG</sequence>
<evidence type="ECO:0000256" key="1">
    <source>
        <dbReference type="ARBA" id="ARBA00006754"/>
    </source>
</evidence>
<evidence type="ECO:0000313" key="6">
    <source>
        <dbReference type="EMBL" id="MBC1500951.1"/>
    </source>
</evidence>